<evidence type="ECO:0000256" key="11">
    <source>
        <dbReference type="ARBA" id="ARBA00023204"/>
    </source>
</evidence>
<evidence type="ECO:0000256" key="5">
    <source>
        <dbReference type="ARBA" id="ARBA00022723"/>
    </source>
</evidence>
<evidence type="ECO:0000256" key="10">
    <source>
        <dbReference type="ARBA" id="ARBA00022881"/>
    </source>
</evidence>
<feature type="non-terminal residue" evidence="15">
    <location>
        <position position="344"/>
    </location>
</feature>
<comment type="subcellular location">
    <subcellularLocation>
        <location evidence="1 13">Nucleus</location>
    </subcellularLocation>
</comment>
<comment type="cofactor">
    <cofactor evidence="13">
        <name>Mg(2+)</name>
        <dbReference type="ChEBI" id="CHEBI:18420"/>
    </cofactor>
    <text evidence="13">Binds 2 magnesium ions per subunit. They probably participate in the reaction catalyzed by the enzyme. May bind an additional third magnesium ion after substrate binding.</text>
</comment>
<accession>A0A087UIW2</accession>
<dbReference type="PANTHER" id="PTHR11081">
    <property type="entry name" value="FLAP ENDONUCLEASE FAMILY MEMBER"/>
    <property type="match status" value="1"/>
</dbReference>
<evidence type="ECO:0000256" key="14">
    <source>
        <dbReference type="SAM" id="MobiDB-lite"/>
    </source>
</evidence>
<keyword evidence="5 13" id="KW-0479">Metal-binding</keyword>
<evidence type="ECO:0000313" key="15">
    <source>
        <dbReference type="EMBL" id="KFM77301.1"/>
    </source>
</evidence>
<dbReference type="GO" id="GO:0006298">
    <property type="term" value="P:mismatch repair"/>
    <property type="evidence" value="ECO:0007669"/>
    <property type="project" value="TreeGrafter"/>
</dbReference>
<dbReference type="Proteomes" id="UP000054359">
    <property type="component" value="Unassembled WGS sequence"/>
</dbReference>
<keyword evidence="16" id="KW-1185">Reference proteome</keyword>
<keyword evidence="7 13" id="KW-0228">DNA excision</keyword>
<dbReference type="Gene3D" id="1.10.150.20">
    <property type="entry name" value="5' to 3' exonuclease, C-terminal subdomain"/>
    <property type="match status" value="1"/>
</dbReference>
<dbReference type="AlphaFoldDB" id="A0A087UIW2"/>
<dbReference type="GO" id="GO:0006310">
    <property type="term" value="P:DNA recombination"/>
    <property type="evidence" value="ECO:0007669"/>
    <property type="project" value="TreeGrafter"/>
</dbReference>
<keyword evidence="4 13" id="KW-0540">Nuclease</keyword>
<dbReference type="GO" id="GO:0005634">
    <property type="term" value="C:nucleus"/>
    <property type="evidence" value="ECO:0007669"/>
    <property type="project" value="UniProtKB-SubCell"/>
</dbReference>
<evidence type="ECO:0000256" key="3">
    <source>
        <dbReference type="ARBA" id="ARBA00020324"/>
    </source>
</evidence>
<keyword evidence="13" id="KW-0238">DNA-binding</keyword>
<evidence type="ECO:0000256" key="6">
    <source>
        <dbReference type="ARBA" id="ARBA00022763"/>
    </source>
</evidence>
<dbReference type="GO" id="GO:0003677">
    <property type="term" value="F:DNA binding"/>
    <property type="evidence" value="ECO:0007669"/>
    <property type="project" value="UniProtKB-UniRule"/>
</dbReference>
<dbReference type="GO" id="GO:0046872">
    <property type="term" value="F:metal ion binding"/>
    <property type="evidence" value="ECO:0007669"/>
    <property type="project" value="UniProtKB-UniRule"/>
</dbReference>
<dbReference type="EC" id="3.1.-.-" evidence="13"/>
<gene>
    <name evidence="15" type="ORF">X975_04327</name>
</gene>
<keyword evidence="6 13" id="KW-0227">DNA damage</keyword>
<keyword evidence="11 13" id="KW-0234">DNA repair</keyword>
<keyword evidence="12 13" id="KW-0539">Nucleus</keyword>
<dbReference type="SMART" id="SM00279">
    <property type="entry name" value="HhH2"/>
    <property type="match status" value="1"/>
</dbReference>
<reference evidence="15 16" key="1">
    <citation type="submission" date="2013-11" db="EMBL/GenBank/DDBJ databases">
        <title>Genome sequencing of Stegodyphus mimosarum.</title>
        <authorList>
            <person name="Bechsgaard J."/>
        </authorList>
    </citation>
    <scope>NUCLEOTIDE SEQUENCE [LARGE SCALE GENOMIC DNA]</scope>
</reference>
<keyword evidence="8 13" id="KW-0378">Hydrolase</keyword>
<evidence type="ECO:0000256" key="1">
    <source>
        <dbReference type="ARBA" id="ARBA00004123"/>
    </source>
</evidence>
<dbReference type="PANTHER" id="PTHR11081:SF8">
    <property type="entry name" value="EXONUCLEASE 1"/>
    <property type="match status" value="1"/>
</dbReference>
<dbReference type="GO" id="GO:0017108">
    <property type="term" value="F:5'-flap endonuclease activity"/>
    <property type="evidence" value="ECO:0007669"/>
    <property type="project" value="TreeGrafter"/>
</dbReference>
<evidence type="ECO:0000256" key="4">
    <source>
        <dbReference type="ARBA" id="ARBA00022722"/>
    </source>
</evidence>
<keyword evidence="10 13" id="KW-0267">Excision nuclease</keyword>
<dbReference type="InterPro" id="IPR037315">
    <property type="entry name" value="EXO1_H3TH"/>
</dbReference>
<evidence type="ECO:0000256" key="2">
    <source>
        <dbReference type="ARBA" id="ARBA00010563"/>
    </source>
</evidence>
<dbReference type="GO" id="GO:0035312">
    <property type="term" value="F:5'-3' DNA exonuclease activity"/>
    <property type="evidence" value="ECO:0007669"/>
    <property type="project" value="UniProtKB-UniRule"/>
</dbReference>
<dbReference type="InterPro" id="IPR036279">
    <property type="entry name" value="5-3_exonuclease_C_sf"/>
</dbReference>
<evidence type="ECO:0000313" key="16">
    <source>
        <dbReference type="Proteomes" id="UP000054359"/>
    </source>
</evidence>
<dbReference type="OrthoDB" id="26491at2759"/>
<keyword evidence="9 13" id="KW-0460">Magnesium</keyword>
<dbReference type="CDD" id="cd09908">
    <property type="entry name" value="H3TH_EXO1"/>
    <property type="match status" value="1"/>
</dbReference>
<keyword evidence="13 15" id="KW-0269">Exonuclease</keyword>
<dbReference type="EMBL" id="KK119999">
    <property type="protein sequence ID" value="KFM77301.1"/>
    <property type="molecule type" value="Genomic_DNA"/>
</dbReference>
<protein>
    <recommendedName>
        <fullName evidence="3 13">Exonuclease 1</fullName>
        <ecNumber evidence="13">3.1.-.-</ecNumber>
    </recommendedName>
</protein>
<dbReference type="InterPro" id="IPR008918">
    <property type="entry name" value="HhH2"/>
</dbReference>
<sequence>MDSAGGGLLYEKENLPKSFGVNAIKFSFEKFRYMCILSGCDYLPSLPGIGLAKACKFFMLTNNTDLSVVLSKLPSYLKMPKLVVSDEYKESFLKANNTFLYQLVFCPQKKSLVPLNPYPEGVDPKDMEYAGKYLPEDLAYQLAMGNINVKTFKEFANAQTDTQDPNDEKSAVWGAKENSKNIKLPQKKVVNVAFKFNSSEVKPAPNKRKHEQIATDNESPVINEDDDIFAMYGRDVQQKTSINSSSDEEPTSFNMKKPKVDDSSPLKVDENVSSNILNNVSNHQLQRIVRSRFFVTSDEQIDGQSRAESELNNQEKDKILQVSNELECFTSAPAFNENTEKESH</sequence>
<evidence type="ECO:0000256" key="8">
    <source>
        <dbReference type="ARBA" id="ARBA00022801"/>
    </source>
</evidence>
<name>A0A087UIW2_STEMI</name>
<organism evidence="15 16">
    <name type="scientific">Stegodyphus mimosarum</name>
    <name type="common">African social velvet spider</name>
    <dbReference type="NCBI Taxonomy" id="407821"/>
    <lineage>
        <taxon>Eukaryota</taxon>
        <taxon>Metazoa</taxon>
        <taxon>Ecdysozoa</taxon>
        <taxon>Arthropoda</taxon>
        <taxon>Chelicerata</taxon>
        <taxon>Arachnida</taxon>
        <taxon>Araneae</taxon>
        <taxon>Araneomorphae</taxon>
        <taxon>Entelegynae</taxon>
        <taxon>Eresoidea</taxon>
        <taxon>Eresidae</taxon>
        <taxon>Stegodyphus</taxon>
    </lineage>
</organism>
<comment type="function">
    <text evidence="13">5'-&gt;3' double-stranded DNA exonuclease which may also possess a cryptic 3'-&gt;5' double-stranded DNA exonuclease activity. Functions in DNA mismatch repair.</text>
</comment>
<evidence type="ECO:0000256" key="9">
    <source>
        <dbReference type="ARBA" id="ARBA00022842"/>
    </source>
</evidence>
<feature type="region of interest" description="Disordered" evidence="14">
    <location>
        <begin position="238"/>
        <end position="267"/>
    </location>
</feature>
<feature type="compositionally biased region" description="Basic and acidic residues" evidence="14">
    <location>
        <begin position="258"/>
        <end position="267"/>
    </location>
</feature>
<dbReference type="InterPro" id="IPR006084">
    <property type="entry name" value="XPG/Rad2"/>
</dbReference>
<proteinExistence type="inferred from homology"/>
<evidence type="ECO:0000256" key="12">
    <source>
        <dbReference type="ARBA" id="ARBA00023242"/>
    </source>
</evidence>
<dbReference type="STRING" id="407821.A0A087UIW2"/>
<evidence type="ECO:0000256" key="7">
    <source>
        <dbReference type="ARBA" id="ARBA00022769"/>
    </source>
</evidence>
<evidence type="ECO:0000256" key="13">
    <source>
        <dbReference type="RuleBase" id="RU910737"/>
    </source>
</evidence>
<comment type="similarity">
    <text evidence="2 13">Belongs to the XPG/RAD2 endonuclease family. EXO1 subfamily.</text>
</comment>
<dbReference type="FunFam" id="1.10.150.20:FF:000011">
    <property type="entry name" value="exonuclease 1"/>
    <property type="match status" value="1"/>
</dbReference>
<dbReference type="SUPFAM" id="SSF47807">
    <property type="entry name" value="5' to 3' exonuclease, C-terminal subdomain"/>
    <property type="match status" value="1"/>
</dbReference>